<dbReference type="AlphaFoldDB" id="A0A239E4B4"/>
<name>A0A239E4B4_9RHOB</name>
<gene>
    <name evidence="2" type="ORF">SAMN04488078_101337</name>
</gene>
<protein>
    <submittedName>
        <fullName evidence="2">Uncharacterized protein</fullName>
    </submittedName>
</protein>
<organism evidence="2 3">
    <name type="scientific">Antarctobacter heliothermus</name>
    <dbReference type="NCBI Taxonomy" id="74033"/>
    <lineage>
        <taxon>Bacteria</taxon>
        <taxon>Pseudomonadati</taxon>
        <taxon>Pseudomonadota</taxon>
        <taxon>Alphaproteobacteria</taxon>
        <taxon>Rhodobacterales</taxon>
        <taxon>Roseobacteraceae</taxon>
        <taxon>Antarctobacter</taxon>
    </lineage>
</organism>
<feature type="region of interest" description="Disordered" evidence="1">
    <location>
        <begin position="15"/>
        <end position="46"/>
    </location>
</feature>
<dbReference type="EMBL" id="FZON01000013">
    <property type="protein sequence ID" value="SNS39108.1"/>
    <property type="molecule type" value="Genomic_DNA"/>
</dbReference>
<evidence type="ECO:0000256" key="1">
    <source>
        <dbReference type="SAM" id="MobiDB-lite"/>
    </source>
</evidence>
<proteinExistence type="predicted"/>
<evidence type="ECO:0000313" key="3">
    <source>
        <dbReference type="Proteomes" id="UP000198440"/>
    </source>
</evidence>
<reference evidence="2 3" key="1">
    <citation type="submission" date="2017-06" db="EMBL/GenBank/DDBJ databases">
        <authorList>
            <person name="Kim H.J."/>
            <person name="Triplett B.A."/>
        </authorList>
    </citation>
    <scope>NUCLEOTIDE SEQUENCE [LARGE SCALE GENOMIC DNA]</scope>
    <source>
        <strain evidence="2 3">DSM 11445</strain>
    </source>
</reference>
<sequence>MENTVLMFLLAKNIPGESTAGRRGQRPLPTKTCAASAAPLDHGGKQ</sequence>
<evidence type="ECO:0000313" key="2">
    <source>
        <dbReference type="EMBL" id="SNS39108.1"/>
    </source>
</evidence>
<accession>A0A239E4B4</accession>
<dbReference type="Proteomes" id="UP000198440">
    <property type="component" value="Unassembled WGS sequence"/>
</dbReference>